<name>A0A3R8L3R5_9FIRM</name>
<keyword evidence="3" id="KW-1185">Reference proteome</keyword>
<dbReference type="EMBL" id="RHJS01000002">
    <property type="protein sequence ID" value="RRK34418.1"/>
    <property type="molecule type" value="Genomic_DNA"/>
</dbReference>
<accession>A0A3R8L3R5</accession>
<feature type="region of interest" description="Disordered" evidence="1">
    <location>
        <begin position="17"/>
        <end position="70"/>
    </location>
</feature>
<sequence>MSIVRYVNKKNGAVALYESTSHHDPEMKQSRPKRKYLETEDPETGGLIPSSRKCGRKKAADGKEKSKKIGESFRAKYNQLL</sequence>
<dbReference type="Proteomes" id="UP000274920">
    <property type="component" value="Unassembled WGS sequence"/>
</dbReference>
<gene>
    <name evidence="2" type="ORF">EBB54_26100</name>
</gene>
<feature type="compositionally biased region" description="Basic and acidic residues" evidence="1">
    <location>
        <begin position="20"/>
        <end position="29"/>
    </location>
</feature>
<comment type="caution">
    <text evidence="2">The sequence shown here is derived from an EMBL/GenBank/DDBJ whole genome shotgun (WGS) entry which is preliminary data.</text>
</comment>
<feature type="compositionally biased region" description="Basic and acidic residues" evidence="1">
    <location>
        <begin position="58"/>
        <end position="70"/>
    </location>
</feature>
<protein>
    <submittedName>
        <fullName evidence="2">Uncharacterized protein</fullName>
    </submittedName>
</protein>
<reference evidence="2" key="1">
    <citation type="submission" date="2018-10" db="EMBL/GenBank/DDBJ databases">
        <title>Schaedlerella arabinophila gen. nov. sp. nov., isolated from the mouse intestinal tract and comparative analysis with the genome of the closely related altered Schaedler flora strain ASF502.</title>
        <authorList>
            <person name="Miyake S."/>
            <person name="Soh M."/>
            <person name="Seedorf H."/>
        </authorList>
    </citation>
    <scope>NUCLEOTIDE SEQUENCE [LARGE SCALE GENOMIC DNA]</scope>
    <source>
        <strain evidence="2">DSM 106076</strain>
    </source>
</reference>
<dbReference type="AlphaFoldDB" id="A0A3R8L3R5"/>
<evidence type="ECO:0000313" key="3">
    <source>
        <dbReference type="Proteomes" id="UP000274920"/>
    </source>
</evidence>
<organism evidence="2 3">
    <name type="scientific">Schaedlerella arabinosiphila</name>
    <dbReference type="NCBI Taxonomy" id="2044587"/>
    <lineage>
        <taxon>Bacteria</taxon>
        <taxon>Bacillati</taxon>
        <taxon>Bacillota</taxon>
        <taxon>Clostridia</taxon>
        <taxon>Lachnospirales</taxon>
        <taxon>Lachnospiraceae</taxon>
        <taxon>Schaedlerella</taxon>
    </lineage>
</organism>
<evidence type="ECO:0000256" key="1">
    <source>
        <dbReference type="SAM" id="MobiDB-lite"/>
    </source>
</evidence>
<dbReference type="RefSeq" id="WP_125129548.1">
    <property type="nucleotide sequence ID" value="NZ_RHJS01000002.1"/>
</dbReference>
<proteinExistence type="predicted"/>
<evidence type="ECO:0000313" key="2">
    <source>
        <dbReference type="EMBL" id="RRK34418.1"/>
    </source>
</evidence>